<protein>
    <recommendedName>
        <fullName evidence="6">RING-type domain-containing protein</fullName>
    </recommendedName>
</protein>
<dbReference type="SMART" id="SM00184">
    <property type="entry name" value="RING"/>
    <property type="match status" value="1"/>
</dbReference>
<name>T0QAM1_SAPDV</name>
<dbReference type="InterPro" id="IPR013083">
    <property type="entry name" value="Znf_RING/FYVE/PHD"/>
</dbReference>
<keyword evidence="3" id="KW-0862">Zinc</keyword>
<evidence type="ECO:0000313" key="7">
    <source>
        <dbReference type="EMBL" id="EQC34934.1"/>
    </source>
</evidence>
<dbReference type="PROSITE" id="PS00518">
    <property type="entry name" value="ZF_RING_1"/>
    <property type="match status" value="1"/>
</dbReference>
<dbReference type="PANTHER" id="PTHR23041:SF78">
    <property type="entry name" value="E3 UBIQUITIN-PROTEIN LIGASE RNF4"/>
    <property type="match status" value="1"/>
</dbReference>
<proteinExistence type="predicted"/>
<feature type="compositionally biased region" description="Basic residues" evidence="5">
    <location>
        <begin position="43"/>
        <end position="52"/>
    </location>
</feature>
<dbReference type="PROSITE" id="PS50089">
    <property type="entry name" value="ZF_RING_2"/>
    <property type="match status" value="1"/>
</dbReference>
<keyword evidence="1" id="KW-0479">Metal-binding</keyword>
<dbReference type="VEuPathDB" id="FungiDB:SDRG_07732"/>
<dbReference type="InParanoid" id="T0QAM1"/>
<dbReference type="GO" id="GO:0045944">
    <property type="term" value="P:positive regulation of transcription by RNA polymerase II"/>
    <property type="evidence" value="ECO:0007669"/>
    <property type="project" value="TreeGrafter"/>
</dbReference>
<dbReference type="Pfam" id="PF13923">
    <property type="entry name" value="zf-C3HC4_2"/>
    <property type="match status" value="1"/>
</dbReference>
<dbReference type="AlphaFoldDB" id="T0QAM1"/>
<dbReference type="EMBL" id="JH767153">
    <property type="protein sequence ID" value="EQC34934.1"/>
    <property type="molecule type" value="Genomic_DNA"/>
</dbReference>
<dbReference type="InterPro" id="IPR017907">
    <property type="entry name" value="Znf_RING_CS"/>
</dbReference>
<dbReference type="OMA" id="KECITLV"/>
<dbReference type="SUPFAM" id="SSF57850">
    <property type="entry name" value="RING/U-box"/>
    <property type="match status" value="1"/>
</dbReference>
<accession>T0QAM1</accession>
<gene>
    <name evidence="7" type="ORF">SDRG_07732</name>
</gene>
<evidence type="ECO:0000256" key="2">
    <source>
        <dbReference type="ARBA" id="ARBA00022771"/>
    </source>
</evidence>
<dbReference type="RefSeq" id="XP_008611806.1">
    <property type="nucleotide sequence ID" value="XM_008613584.1"/>
</dbReference>
<evidence type="ECO:0000256" key="5">
    <source>
        <dbReference type="SAM" id="MobiDB-lite"/>
    </source>
</evidence>
<evidence type="ECO:0000256" key="1">
    <source>
        <dbReference type="ARBA" id="ARBA00022723"/>
    </source>
</evidence>
<dbReference type="PANTHER" id="PTHR23041">
    <property type="entry name" value="RING FINGER DOMAIN-CONTAINING"/>
    <property type="match status" value="1"/>
</dbReference>
<dbReference type="Proteomes" id="UP000030762">
    <property type="component" value="Unassembled WGS sequence"/>
</dbReference>
<dbReference type="GO" id="GO:0008270">
    <property type="term" value="F:zinc ion binding"/>
    <property type="evidence" value="ECO:0007669"/>
    <property type="project" value="UniProtKB-KW"/>
</dbReference>
<evidence type="ECO:0000313" key="8">
    <source>
        <dbReference type="Proteomes" id="UP000030762"/>
    </source>
</evidence>
<dbReference type="InterPro" id="IPR047134">
    <property type="entry name" value="RNF4"/>
</dbReference>
<feature type="region of interest" description="Disordered" evidence="5">
    <location>
        <begin position="1"/>
        <end position="57"/>
    </location>
</feature>
<dbReference type="OrthoDB" id="73763at2759"/>
<dbReference type="InterPro" id="IPR001841">
    <property type="entry name" value="Znf_RING"/>
</dbReference>
<sequence>MSDDDDVVVVGARPAPPSDDDIIVTDAAGNPIVIMRPIVPSSGRRHRGRRRPPPPPVADADVIELLSDDEDASPRVVLDPQAQARANALEENRKRERIVEAAKAKMRCPLCLDPYQEMASTTCGHVFCKECITLVVAKIHKCPLCQRKLATRDIHAIFL</sequence>
<evidence type="ECO:0000256" key="3">
    <source>
        <dbReference type="ARBA" id="ARBA00022833"/>
    </source>
</evidence>
<feature type="domain" description="RING-type" evidence="6">
    <location>
        <begin position="108"/>
        <end position="146"/>
    </location>
</feature>
<evidence type="ECO:0000256" key="4">
    <source>
        <dbReference type="PROSITE-ProRule" id="PRU00175"/>
    </source>
</evidence>
<organism evidence="7 8">
    <name type="scientific">Saprolegnia diclina (strain VS20)</name>
    <dbReference type="NCBI Taxonomy" id="1156394"/>
    <lineage>
        <taxon>Eukaryota</taxon>
        <taxon>Sar</taxon>
        <taxon>Stramenopiles</taxon>
        <taxon>Oomycota</taxon>
        <taxon>Saprolegniomycetes</taxon>
        <taxon>Saprolegniales</taxon>
        <taxon>Saprolegniaceae</taxon>
        <taxon>Saprolegnia</taxon>
    </lineage>
</organism>
<dbReference type="GeneID" id="19948459"/>
<keyword evidence="2 4" id="KW-0863">Zinc-finger</keyword>
<dbReference type="Gene3D" id="3.30.40.10">
    <property type="entry name" value="Zinc/RING finger domain, C3HC4 (zinc finger)"/>
    <property type="match status" value="1"/>
</dbReference>
<reference evidence="7 8" key="1">
    <citation type="submission" date="2012-04" db="EMBL/GenBank/DDBJ databases">
        <title>The Genome Sequence of Saprolegnia declina VS20.</title>
        <authorList>
            <consortium name="The Broad Institute Genome Sequencing Platform"/>
            <person name="Russ C."/>
            <person name="Nusbaum C."/>
            <person name="Tyler B."/>
            <person name="van West P."/>
            <person name="Dieguez-Uribeondo J."/>
            <person name="de Bruijn I."/>
            <person name="Tripathy S."/>
            <person name="Jiang R."/>
            <person name="Young S.K."/>
            <person name="Zeng Q."/>
            <person name="Gargeya S."/>
            <person name="Fitzgerald M."/>
            <person name="Haas B."/>
            <person name="Abouelleil A."/>
            <person name="Alvarado L."/>
            <person name="Arachchi H.M."/>
            <person name="Berlin A."/>
            <person name="Chapman S.B."/>
            <person name="Goldberg J."/>
            <person name="Griggs A."/>
            <person name="Gujja S."/>
            <person name="Hansen M."/>
            <person name="Howarth C."/>
            <person name="Imamovic A."/>
            <person name="Larimer J."/>
            <person name="McCowen C."/>
            <person name="Montmayeur A."/>
            <person name="Murphy C."/>
            <person name="Neiman D."/>
            <person name="Pearson M."/>
            <person name="Priest M."/>
            <person name="Roberts A."/>
            <person name="Saif S."/>
            <person name="Shea T."/>
            <person name="Sisk P."/>
            <person name="Sykes S."/>
            <person name="Wortman J."/>
            <person name="Nusbaum C."/>
            <person name="Birren B."/>
        </authorList>
    </citation>
    <scope>NUCLEOTIDE SEQUENCE [LARGE SCALE GENOMIC DNA]</scope>
    <source>
        <strain evidence="7 8">VS20</strain>
    </source>
</reference>
<evidence type="ECO:0000259" key="6">
    <source>
        <dbReference type="PROSITE" id="PS50089"/>
    </source>
</evidence>
<dbReference type="eggNOG" id="KOG0320">
    <property type="taxonomic scope" value="Eukaryota"/>
</dbReference>
<dbReference type="STRING" id="1156394.T0QAM1"/>
<keyword evidence="8" id="KW-1185">Reference proteome</keyword>